<keyword evidence="1 2" id="KW-0732">Signal</keyword>
<dbReference type="AlphaFoldDB" id="A0A7Z8YNE3"/>
<reference evidence="4 5" key="1">
    <citation type="submission" date="2018-11" db="EMBL/GenBank/DDBJ databases">
        <authorList>
            <consortium name="Pathogen Informatics"/>
        </authorList>
    </citation>
    <scope>NUCLEOTIDE SEQUENCE [LARGE SCALE GENOMIC DNA]</scope>
    <source>
        <strain evidence="4 5">NCTC12929</strain>
    </source>
</reference>
<feature type="signal peptide" evidence="2">
    <location>
        <begin position="1"/>
        <end position="19"/>
    </location>
</feature>
<gene>
    <name evidence="4" type="ORF">NCTC12929_01203</name>
</gene>
<evidence type="ECO:0000256" key="2">
    <source>
        <dbReference type="SAM" id="SignalP"/>
    </source>
</evidence>
<dbReference type="InterPro" id="IPR026444">
    <property type="entry name" value="Secre_tail"/>
</dbReference>
<feature type="domain" description="Fibronectin type-III" evidence="3">
    <location>
        <begin position="651"/>
        <end position="736"/>
    </location>
</feature>
<comment type="caution">
    <text evidence="4">The sequence shown here is derived from an EMBL/GenBank/DDBJ whole genome shotgun (WGS) entry which is preliminary data.</text>
</comment>
<dbReference type="Pfam" id="PF13583">
    <property type="entry name" value="Reprolysin_4"/>
    <property type="match status" value="1"/>
</dbReference>
<dbReference type="Gene3D" id="2.60.40.10">
    <property type="entry name" value="Immunoglobulins"/>
    <property type="match status" value="1"/>
</dbReference>
<dbReference type="GO" id="GO:0008237">
    <property type="term" value="F:metallopeptidase activity"/>
    <property type="evidence" value="ECO:0007669"/>
    <property type="project" value="InterPro"/>
</dbReference>
<dbReference type="InterPro" id="IPR024079">
    <property type="entry name" value="MetalloPept_cat_dom_sf"/>
</dbReference>
<dbReference type="Gene3D" id="3.40.390.10">
    <property type="entry name" value="Collagenase (Catalytic Domain)"/>
    <property type="match status" value="1"/>
</dbReference>
<dbReference type="Proteomes" id="UP000270205">
    <property type="component" value="Unassembled WGS sequence"/>
</dbReference>
<evidence type="ECO:0000259" key="3">
    <source>
        <dbReference type="PROSITE" id="PS50853"/>
    </source>
</evidence>
<evidence type="ECO:0000256" key="1">
    <source>
        <dbReference type="ARBA" id="ARBA00022729"/>
    </source>
</evidence>
<accession>A0A7Z8YNE3</accession>
<dbReference type="InterPro" id="IPR003961">
    <property type="entry name" value="FN3_dom"/>
</dbReference>
<dbReference type="CDD" id="cd00063">
    <property type="entry name" value="FN3"/>
    <property type="match status" value="1"/>
</dbReference>
<dbReference type="SUPFAM" id="SSF55486">
    <property type="entry name" value="Metalloproteases ('zincins'), catalytic domain"/>
    <property type="match status" value="1"/>
</dbReference>
<name>A0A7Z8YNE3_9FLAO</name>
<sequence>MLKNTILLSAIMLSGVVSAQWTPAKSSEKRSEDLTKVQKKEFYKLDINEIRAQLKDAQLQGPNARPVYISVPVMGGKVELFKVYSFPVMVPELAEQYQLGSYTGVSTENPTKFIRFSVAPNDFQSMVYDEHGYQFISPEDKSKGLYSVHPKTNKASGKDAFVCDTEHGHSSSDIDRLRSNNSFANVPGDFSRNSDRKYRTLRLVVSTTGEYTTHFGGVAGALAQINATITRVNAVFEKDFALHLNLQNFQNIIYTDPNTDPYATNQSDWNVKLQQTLTANVGHTNYDIGHLFGRSGNNGNAGCIGCICVDPSTQMPRAKGSGFTTSTNPQGDAFDIDFVAHEIGHQLGANHTFSHGIEGTGVNMEPGSGSTIMGYAGITGPTTDVQTNSDPYFHAASIQQVQTNLISKTCDVETDIVNNPPVIDAFPSYTIPKSTAFVLTGNATDPEGDAMTYTWEQYNTATSQITNANLGNTTHGGSFRSKLPSTSTVRYFPALSTVLNGSVRDVASWESASTVARNQTFRFTARDNNANVAQQQTNARNQVVTVGDDGPFRVITDYADAGNPTNFEWDVVNTNNAPYNATNVSIDYTTDNGNTWTTLVASTANDGNEMITFPASLNGQTVKVRVSAIDNIFYAVGAVNVTQLVSCDGTAPSGLTATNPTSFGVTLNWVPVSGASYEIRYRVVGAATWTTVSSTTHSITLNGLSENTNYEVQVAAVCNGVVGAFSNSVNFTTTQLSYCAAQSTNSTSEHISNVTLANVNNNSGASTYTNYTTNSALQINLVQGQQYTLSVSKNWADNQPANDAVSAWIDFNRNGVFESAERVMASPVAPPSGTPTVVTASFTVPNDAVMNLPLRMRVIVIYGGNQIGATLGNACGNMGWGEVEDYQVVVTPQMSTVEIATKDSVRIYPNPVAEILNVTKVSNKAEYQVVNAAGQLVLKGVISDNKVDVGALEKGNYIISVKDGATSFSEKFIKK</sequence>
<evidence type="ECO:0000313" key="4">
    <source>
        <dbReference type="EMBL" id="VDH03966.1"/>
    </source>
</evidence>
<dbReference type="InterPro" id="IPR013783">
    <property type="entry name" value="Ig-like_fold"/>
</dbReference>
<feature type="chain" id="PRO_5030906587" evidence="2">
    <location>
        <begin position="20"/>
        <end position="975"/>
    </location>
</feature>
<dbReference type="Pfam" id="PF20009">
    <property type="entry name" value="GEVED"/>
    <property type="match status" value="1"/>
</dbReference>
<dbReference type="RefSeq" id="WP_125151164.1">
    <property type="nucleotide sequence ID" value="NZ_UYIV01000001.1"/>
</dbReference>
<dbReference type="InterPro" id="IPR045474">
    <property type="entry name" value="GEVED"/>
</dbReference>
<organism evidence="4 5">
    <name type="scientific">Bergeyella zoohelcum</name>
    <dbReference type="NCBI Taxonomy" id="1015"/>
    <lineage>
        <taxon>Bacteria</taxon>
        <taxon>Pseudomonadati</taxon>
        <taxon>Bacteroidota</taxon>
        <taxon>Flavobacteriia</taxon>
        <taxon>Flavobacteriales</taxon>
        <taxon>Weeksellaceae</taxon>
        <taxon>Bergeyella</taxon>
    </lineage>
</organism>
<protein>
    <submittedName>
        <fullName evidence="4">Por secretion system C-terminal sorting domain</fullName>
    </submittedName>
</protein>
<evidence type="ECO:0000313" key="5">
    <source>
        <dbReference type="Proteomes" id="UP000270205"/>
    </source>
</evidence>
<dbReference type="SUPFAM" id="SSF49265">
    <property type="entry name" value="Fibronectin type III"/>
    <property type="match status" value="1"/>
</dbReference>
<proteinExistence type="predicted"/>
<dbReference type="Pfam" id="PF18962">
    <property type="entry name" value="Por_Secre_tail"/>
    <property type="match status" value="1"/>
</dbReference>
<dbReference type="SMART" id="SM00060">
    <property type="entry name" value="FN3"/>
    <property type="match status" value="1"/>
</dbReference>
<dbReference type="NCBIfam" id="TIGR04183">
    <property type="entry name" value="Por_Secre_tail"/>
    <property type="match status" value="1"/>
</dbReference>
<dbReference type="PROSITE" id="PS50853">
    <property type="entry name" value="FN3"/>
    <property type="match status" value="1"/>
</dbReference>
<dbReference type="InterPro" id="IPR036116">
    <property type="entry name" value="FN3_sf"/>
</dbReference>
<dbReference type="EMBL" id="UYIV01000001">
    <property type="protein sequence ID" value="VDH03966.1"/>
    <property type="molecule type" value="Genomic_DNA"/>
</dbReference>
<dbReference type="Pfam" id="PF00041">
    <property type="entry name" value="fn3"/>
    <property type="match status" value="1"/>
</dbReference>